<proteinExistence type="predicted"/>
<evidence type="ECO:0000313" key="2">
    <source>
        <dbReference type="Proteomes" id="UP000823388"/>
    </source>
</evidence>
<comment type="caution">
    <text evidence="1">The sequence shown here is derived from an EMBL/GenBank/DDBJ whole genome shotgun (WGS) entry which is preliminary data.</text>
</comment>
<dbReference type="EMBL" id="CM029040">
    <property type="protein sequence ID" value="KAG2633369.1"/>
    <property type="molecule type" value="Genomic_DNA"/>
</dbReference>
<keyword evidence="2" id="KW-1185">Reference proteome</keyword>
<name>A0A8T0VNW0_PANVG</name>
<dbReference type="SUPFAM" id="SSF50370">
    <property type="entry name" value="Ricin B-like lectins"/>
    <property type="match status" value="1"/>
</dbReference>
<dbReference type="AlphaFoldDB" id="A0A8T0VNW0"/>
<organism evidence="1 2">
    <name type="scientific">Panicum virgatum</name>
    <name type="common">Blackwell switchgrass</name>
    <dbReference type="NCBI Taxonomy" id="38727"/>
    <lineage>
        <taxon>Eukaryota</taxon>
        <taxon>Viridiplantae</taxon>
        <taxon>Streptophyta</taxon>
        <taxon>Embryophyta</taxon>
        <taxon>Tracheophyta</taxon>
        <taxon>Spermatophyta</taxon>
        <taxon>Magnoliopsida</taxon>
        <taxon>Liliopsida</taxon>
        <taxon>Poales</taxon>
        <taxon>Poaceae</taxon>
        <taxon>PACMAD clade</taxon>
        <taxon>Panicoideae</taxon>
        <taxon>Panicodae</taxon>
        <taxon>Paniceae</taxon>
        <taxon>Panicinae</taxon>
        <taxon>Panicum</taxon>
        <taxon>Panicum sect. Hiantes</taxon>
    </lineage>
</organism>
<sequence length="209" mass="23596">MMYSKIQIDYFVYTCFGGFNDEKHPTDPPVTRCLQFPGGQFPSTLLELYKFLDTLLPTRIISKGNTSLSITAGDEGEVFLAPSYCRDTRQLWVQRPPPIVGIKSQFSLVNVNYGSKDDPLRAMQISDDGSYPVKLAPYNPLSLPSSMLWTQDTKLFGDGFYKIRSYKDTRLVLDGLNENVHNGTVVGAYPAPHDRDHILWKTRGFLSES</sequence>
<protein>
    <submittedName>
        <fullName evidence="1">Uncharacterized protein</fullName>
    </submittedName>
</protein>
<dbReference type="PANTHER" id="PTHR31257">
    <property type="entry name" value="RICIN B-LIKE LECTIN EULS3"/>
    <property type="match status" value="1"/>
</dbReference>
<reference evidence="1" key="1">
    <citation type="submission" date="2020-05" db="EMBL/GenBank/DDBJ databases">
        <title>WGS assembly of Panicum virgatum.</title>
        <authorList>
            <person name="Lovell J.T."/>
            <person name="Jenkins J."/>
            <person name="Shu S."/>
            <person name="Juenger T.E."/>
            <person name="Schmutz J."/>
        </authorList>
    </citation>
    <scope>NUCLEOTIDE SEQUENCE</scope>
    <source>
        <strain evidence="1">AP13</strain>
    </source>
</reference>
<dbReference type="Gene3D" id="2.80.10.50">
    <property type="match status" value="1"/>
</dbReference>
<dbReference type="InterPro" id="IPR035992">
    <property type="entry name" value="Ricin_B-like_lectins"/>
</dbReference>
<accession>A0A8T0VNW0</accession>
<dbReference type="Proteomes" id="UP000823388">
    <property type="component" value="Chromosome 2N"/>
</dbReference>
<dbReference type="PANTHER" id="PTHR31257:SF17">
    <property type="entry name" value="RICIN B LECTIN DOMAIN-CONTAINING PROTEIN"/>
    <property type="match status" value="1"/>
</dbReference>
<evidence type="ECO:0000313" key="1">
    <source>
        <dbReference type="EMBL" id="KAG2633369.1"/>
    </source>
</evidence>
<gene>
    <name evidence="1" type="ORF">PVAP13_2NG198600</name>
</gene>
<dbReference type="InterPro" id="IPR040249">
    <property type="entry name" value="Ricin_B-like_lectin_EULS3-like"/>
</dbReference>